<dbReference type="InterPro" id="IPR029052">
    <property type="entry name" value="Metallo-depent_PP-like"/>
</dbReference>
<dbReference type="PANTHER" id="PTHR11575">
    <property type="entry name" value="5'-NUCLEOTIDASE-RELATED"/>
    <property type="match status" value="1"/>
</dbReference>
<organism evidence="5 6">
    <name type="scientific">Alkalicoccobacillus porphyridii</name>
    <dbReference type="NCBI Taxonomy" id="2597270"/>
    <lineage>
        <taxon>Bacteria</taxon>
        <taxon>Bacillati</taxon>
        <taxon>Bacillota</taxon>
        <taxon>Bacilli</taxon>
        <taxon>Bacillales</taxon>
        <taxon>Bacillaceae</taxon>
        <taxon>Alkalicoccobacillus</taxon>
    </lineage>
</organism>
<accession>A0A554A3G0</accession>
<dbReference type="GO" id="GO:0009166">
    <property type="term" value="P:nucleotide catabolic process"/>
    <property type="evidence" value="ECO:0007669"/>
    <property type="project" value="InterPro"/>
</dbReference>
<dbReference type="Pfam" id="PF02872">
    <property type="entry name" value="5_nucleotid_C"/>
    <property type="match status" value="1"/>
</dbReference>
<dbReference type="PANTHER" id="PTHR11575:SF23">
    <property type="entry name" value="5-NUCLEOTIDASE FAMILY PROTEIN"/>
    <property type="match status" value="1"/>
</dbReference>
<dbReference type="SUPFAM" id="SSF56300">
    <property type="entry name" value="Metallo-dependent phosphatases"/>
    <property type="match status" value="1"/>
</dbReference>
<evidence type="ECO:0000259" key="3">
    <source>
        <dbReference type="Pfam" id="PF00149"/>
    </source>
</evidence>
<dbReference type="Pfam" id="PF00149">
    <property type="entry name" value="Metallophos"/>
    <property type="match status" value="1"/>
</dbReference>
<keyword evidence="1" id="KW-0732">Signal</keyword>
<dbReference type="SUPFAM" id="SSF55816">
    <property type="entry name" value="5'-nucleotidase (syn. UDP-sugar hydrolase), C-terminal domain"/>
    <property type="match status" value="1"/>
</dbReference>
<evidence type="ECO:0000259" key="4">
    <source>
        <dbReference type="Pfam" id="PF02872"/>
    </source>
</evidence>
<dbReference type="OrthoDB" id="9793179at2"/>
<evidence type="ECO:0000313" key="5">
    <source>
        <dbReference type="EMBL" id="TSB48227.1"/>
    </source>
</evidence>
<evidence type="ECO:0000256" key="2">
    <source>
        <dbReference type="RuleBase" id="RU362119"/>
    </source>
</evidence>
<dbReference type="GO" id="GO:0030288">
    <property type="term" value="C:outer membrane-bounded periplasmic space"/>
    <property type="evidence" value="ECO:0007669"/>
    <property type="project" value="TreeGrafter"/>
</dbReference>
<dbReference type="Gene3D" id="3.60.21.10">
    <property type="match status" value="1"/>
</dbReference>
<feature type="domain" description="Calcineurin-like phosphoesterase" evidence="3">
    <location>
        <begin position="7"/>
        <end position="200"/>
    </location>
</feature>
<keyword evidence="6" id="KW-1185">Reference proteome</keyword>
<evidence type="ECO:0000256" key="1">
    <source>
        <dbReference type="ARBA" id="ARBA00022729"/>
    </source>
</evidence>
<dbReference type="RefSeq" id="WP_143846572.1">
    <property type="nucleotide sequence ID" value="NZ_VLXZ01000001.1"/>
</dbReference>
<dbReference type="InterPro" id="IPR004843">
    <property type="entry name" value="Calcineurin-like_PHP"/>
</dbReference>
<dbReference type="CDD" id="cd00845">
    <property type="entry name" value="MPP_UshA_N_like"/>
    <property type="match status" value="1"/>
</dbReference>
<dbReference type="PRINTS" id="PR01607">
    <property type="entry name" value="APYRASEFAMLY"/>
</dbReference>
<gene>
    <name evidence="5" type="ORF">FN960_01355</name>
</gene>
<dbReference type="GO" id="GO:0008768">
    <property type="term" value="F:UDP-sugar diphosphatase activity"/>
    <property type="evidence" value="ECO:0007669"/>
    <property type="project" value="TreeGrafter"/>
</dbReference>
<dbReference type="InterPro" id="IPR011240">
    <property type="entry name" value="Pesterase_YunD"/>
</dbReference>
<name>A0A554A3G0_9BACI</name>
<dbReference type="InterPro" id="IPR006179">
    <property type="entry name" value="5_nucleotidase/apyrase"/>
</dbReference>
<keyword evidence="2" id="KW-0378">Hydrolase</keyword>
<comment type="similarity">
    <text evidence="2">Belongs to the 5'-nucleotidase family.</text>
</comment>
<keyword evidence="2" id="KW-0547">Nucleotide-binding</keyword>
<dbReference type="GO" id="GO:0008253">
    <property type="term" value="F:5'-nucleotidase activity"/>
    <property type="evidence" value="ECO:0007669"/>
    <property type="project" value="TreeGrafter"/>
</dbReference>
<dbReference type="Proteomes" id="UP000318521">
    <property type="component" value="Unassembled WGS sequence"/>
</dbReference>
<dbReference type="GO" id="GO:0000166">
    <property type="term" value="F:nucleotide binding"/>
    <property type="evidence" value="ECO:0007669"/>
    <property type="project" value="UniProtKB-KW"/>
</dbReference>
<comment type="caution">
    <text evidence="5">The sequence shown here is derived from an EMBL/GenBank/DDBJ whole genome shotgun (WGS) entry which is preliminary data.</text>
</comment>
<dbReference type="InterPro" id="IPR036907">
    <property type="entry name" value="5'-Nucleotdase_C_sf"/>
</dbReference>
<dbReference type="InterPro" id="IPR008334">
    <property type="entry name" value="5'-Nucleotdase_C"/>
</dbReference>
<proteinExistence type="inferred from homology"/>
<dbReference type="PIRSF" id="PIRSF036361">
    <property type="entry name" value="YunD"/>
    <property type="match status" value="1"/>
</dbReference>
<reference evidence="5 6" key="1">
    <citation type="submission" date="2019-07" db="EMBL/GenBank/DDBJ databases">
        <authorList>
            <person name="Park Y.J."/>
            <person name="Jeong S.E."/>
            <person name="Jung H.S."/>
        </authorList>
    </citation>
    <scope>NUCLEOTIDE SEQUENCE [LARGE SCALE GENOMIC DNA]</scope>
    <source>
        <strain evidence="6">P16(2019)</strain>
    </source>
</reference>
<dbReference type="AlphaFoldDB" id="A0A554A3G0"/>
<feature type="domain" description="5'-Nucleotidase C-terminal" evidence="4">
    <location>
        <begin position="284"/>
        <end position="419"/>
    </location>
</feature>
<dbReference type="Gene3D" id="3.90.780.10">
    <property type="entry name" value="5'-Nucleotidase, C-terminal domain"/>
    <property type="match status" value="1"/>
</dbReference>
<protein>
    <submittedName>
        <fullName evidence="5">Bifunctional metallophosphatase/5'-nucleotidase</fullName>
    </submittedName>
</protein>
<evidence type="ECO:0000313" key="6">
    <source>
        <dbReference type="Proteomes" id="UP000318521"/>
    </source>
</evidence>
<sequence length="454" mass="50904">MGQKHLTLFHTNDIHSDFRQWPGIVRYVKEHRTKDTLFLELGDHADRSHPITEATEGKANIALLNIAGVDYATIGNNEGVTFSKEQLDELYPEATFPILLANLLDEEGQQTTWSSPSTIRTMDNGVKVGLFGVTAPLSHFYEKLGWTVLDLDTCIQKHVDELRPQVDVLILLSHLGMFKDEKIAKEVKGIDVIVGAHTHHVLLQGERINKTLIVQAGKHGHFLGEVTLTLTEENQLLSTAAVLHETKDLPADPASKEYLEKAKHEADHILEKPMAVLPETLPVDWYKETTATRLLCDGVTEWCGESIGMLNAGVLLSDLPKGQLTRGEIHRICPHPINPCIIRVTGEELRVTVERAASFDLINLELKGFGFRGQVLGKMIFTGIEVEYDPENEERVTAISALGQPLDLEAEYKLATLDMYTFGFLYPELTDAEDKTYLMPEFLRDILAWKLNQL</sequence>
<dbReference type="EMBL" id="VLXZ01000001">
    <property type="protein sequence ID" value="TSB48227.1"/>
    <property type="molecule type" value="Genomic_DNA"/>
</dbReference>